<reference evidence="2 3" key="1">
    <citation type="submission" date="2017-06" db="EMBL/GenBank/DDBJ databases">
        <title>Genome sequencing of cyanobaciteial culture collection at National Institute for Environmental Studies (NIES).</title>
        <authorList>
            <person name="Hirose Y."/>
            <person name="Shimura Y."/>
            <person name="Fujisawa T."/>
            <person name="Nakamura Y."/>
            <person name="Kawachi M."/>
        </authorList>
    </citation>
    <scope>NUCLEOTIDE SEQUENCE [LARGE SCALE GENOMIC DNA]</scope>
    <source>
        <strain evidence="2 3">NIES-267</strain>
    </source>
</reference>
<sequence>MFSNIFQKAALLGASTVASVAVSGTIMANSVQAATMSYTSEFSITSNNLDSELVTGDFSFTKTELDSGLFSYKLIDFNSTVGAFGFSESLELSDVKANPNPFIAVNQAFVPNKYQAILPSVLADEDSNYIGDGDFPPPDFTRAFTGEEFFTYANQLTPLVSSFLESSDIGLDTTQVTGLLNLAFSEGGEISLTTTSVSLSNTNLVSASVPEPTTIFGLGIVGGGLVATRRKRTTKKIKQKTAA</sequence>
<accession>A0A1Z4LNS2</accession>
<protein>
    <submittedName>
        <fullName evidence="2">Uncharacterized protein</fullName>
    </submittedName>
</protein>
<keyword evidence="3" id="KW-1185">Reference proteome</keyword>
<dbReference type="EMBL" id="AP018227">
    <property type="protein sequence ID" value="BAY82892.1"/>
    <property type="molecule type" value="Genomic_DNA"/>
</dbReference>
<dbReference type="NCBIfam" id="TIGR02595">
    <property type="entry name" value="PEP_CTERM"/>
    <property type="match status" value="1"/>
</dbReference>
<evidence type="ECO:0000256" key="1">
    <source>
        <dbReference type="SAM" id="SignalP"/>
    </source>
</evidence>
<dbReference type="Proteomes" id="UP000218418">
    <property type="component" value="Chromosome"/>
</dbReference>
<gene>
    <name evidence="2" type="ORF">NIES267_23770</name>
</gene>
<proteinExistence type="predicted"/>
<dbReference type="InterPro" id="IPR013424">
    <property type="entry name" value="Ice-binding_C"/>
</dbReference>
<evidence type="ECO:0000313" key="2">
    <source>
        <dbReference type="EMBL" id="BAY82892.1"/>
    </source>
</evidence>
<feature type="chain" id="PRO_5012983994" evidence="1">
    <location>
        <begin position="34"/>
        <end position="243"/>
    </location>
</feature>
<evidence type="ECO:0000313" key="3">
    <source>
        <dbReference type="Proteomes" id="UP000218418"/>
    </source>
</evidence>
<dbReference type="AlphaFoldDB" id="A0A1Z4LNS2"/>
<keyword evidence="1" id="KW-0732">Signal</keyword>
<organism evidence="2 3">
    <name type="scientific">Calothrix parasitica NIES-267</name>
    <dbReference type="NCBI Taxonomy" id="1973488"/>
    <lineage>
        <taxon>Bacteria</taxon>
        <taxon>Bacillati</taxon>
        <taxon>Cyanobacteriota</taxon>
        <taxon>Cyanophyceae</taxon>
        <taxon>Nostocales</taxon>
        <taxon>Calotrichaceae</taxon>
        <taxon>Calothrix</taxon>
    </lineage>
</organism>
<name>A0A1Z4LNS2_9CYAN</name>
<feature type="signal peptide" evidence="1">
    <location>
        <begin position="1"/>
        <end position="33"/>
    </location>
</feature>